<name>A0ABU9NJ91_9FLAO</name>
<dbReference type="InterPro" id="IPR018644">
    <property type="entry name" value="DUF2071"/>
</dbReference>
<sequence length="243" mass="28700">MNFLTAQWKNLILANYIVHSDTLQKYLPAGTELDYFNGNCYVSLVGFLFQDTKVLGLKIPNHINFEEVNLRFYVKHFENGEWKRGVVFIKEIVPKSAITFVANTLYKEHYETQTMNHNVKLKAEILNVSYQWNQNDEINYIEVNAYDFLSPLDPNSEAEFIMEHYYGYTKYTKNTTYEYEVQHPKWEQYSIKNYSIEVDFEKNYGRDFAFLNSTKPSSVFLANGSEITVKNKRKISIYDTLQL</sequence>
<comment type="caution">
    <text evidence="1">The sequence shown here is derived from an EMBL/GenBank/DDBJ whole genome shotgun (WGS) entry which is preliminary data.</text>
</comment>
<keyword evidence="2" id="KW-1185">Reference proteome</keyword>
<protein>
    <submittedName>
        <fullName evidence="1">DUF2071 domain-containing protein</fullName>
    </submittedName>
</protein>
<dbReference type="EMBL" id="JBCGDP010000002">
    <property type="protein sequence ID" value="MEM0575375.1"/>
    <property type="molecule type" value="Genomic_DNA"/>
</dbReference>
<organism evidence="1 2">
    <name type="scientific">Flavobacterium polysaccharolyticum</name>
    <dbReference type="NCBI Taxonomy" id="3133148"/>
    <lineage>
        <taxon>Bacteria</taxon>
        <taxon>Pseudomonadati</taxon>
        <taxon>Bacteroidota</taxon>
        <taxon>Flavobacteriia</taxon>
        <taxon>Flavobacteriales</taxon>
        <taxon>Flavobacteriaceae</taxon>
        <taxon>Flavobacterium</taxon>
    </lineage>
</organism>
<evidence type="ECO:0000313" key="1">
    <source>
        <dbReference type="EMBL" id="MEM0575375.1"/>
    </source>
</evidence>
<dbReference type="PANTHER" id="PTHR39186:SF1">
    <property type="entry name" value="DUF2071 DOMAIN-CONTAINING PROTEIN"/>
    <property type="match status" value="1"/>
</dbReference>
<dbReference type="RefSeq" id="WP_342690475.1">
    <property type="nucleotide sequence ID" value="NZ_JBCGDP010000002.1"/>
</dbReference>
<dbReference type="PANTHER" id="PTHR39186">
    <property type="entry name" value="DUF2071 FAMILY PROTEIN"/>
    <property type="match status" value="1"/>
</dbReference>
<proteinExistence type="predicted"/>
<gene>
    <name evidence="1" type="ORF">WFZ86_02605</name>
</gene>
<reference evidence="1 2" key="1">
    <citation type="submission" date="2024-03" db="EMBL/GenBank/DDBJ databases">
        <title>Two novel species of the genus Flavobacterium exhibiting potentially degradation of complex polysaccharides.</title>
        <authorList>
            <person name="Lian X."/>
        </authorList>
    </citation>
    <scope>NUCLEOTIDE SEQUENCE [LARGE SCALE GENOMIC DNA]</scope>
    <source>
        <strain evidence="1 2">N6</strain>
    </source>
</reference>
<dbReference type="Proteomes" id="UP001468798">
    <property type="component" value="Unassembled WGS sequence"/>
</dbReference>
<evidence type="ECO:0000313" key="2">
    <source>
        <dbReference type="Proteomes" id="UP001468798"/>
    </source>
</evidence>
<dbReference type="Pfam" id="PF09844">
    <property type="entry name" value="DUF2071"/>
    <property type="match status" value="1"/>
</dbReference>
<accession>A0ABU9NJ91</accession>